<keyword evidence="1" id="KW-0732">Signal</keyword>
<dbReference type="InterPro" id="IPR052755">
    <property type="entry name" value="Lysozyme_Inhibitor_LprI"/>
</dbReference>
<dbReference type="RefSeq" id="WP_226935679.1">
    <property type="nucleotide sequence ID" value="NZ_JACDXX010000009.1"/>
</dbReference>
<sequence>MLRALALLLALGLLAPLPAAAASFDCSLSGLAADEQAICDNRDLNDADVRMVTTLKFLTGLFGMGMRGEMMDEQRLWLRQRMACEADLPCLRRAYQQRQQALEAIYEAIERPL</sequence>
<reference evidence="2 3" key="1">
    <citation type="submission" date="2020-07" db="EMBL/GenBank/DDBJ databases">
        <title>Pseudogemmobacter sp. nov., isolated from poultry manure in Taiwan.</title>
        <authorList>
            <person name="Lin S.-Y."/>
            <person name="Tang Y.-S."/>
            <person name="Young C.-C."/>
        </authorList>
    </citation>
    <scope>NUCLEOTIDE SEQUENCE [LARGE SCALE GENOMIC DNA]</scope>
    <source>
        <strain evidence="2 3">CC-YST710</strain>
    </source>
</reference>
<feature type="signal peptide" evidence="1">
    <location>
        <begin position="1"/>
        <end position="21"/>
    </location>
</feature>
<evidence type="ECO:0000313" key="3">
    <source>
        <dbReference type="Proteomes" id="UP001198571"/>
    </source>
</evidence>
<evidence type="ECO:0000256" key="1">
    <source>
        <dbReference type="SAM" id="SignalP"/>
    </source>
</evidence>
<name>A0ABS8CN44_9RHOB</name>
<dbReference type="PANTHER" id="PTHR37549:SF1">
    <property type="entry name" value="LIPOPROTEIN LPRI"/>
    <property type="match status" value="1"/>
</dbReference>
<dbReference type="PANTHER" id="PTHR37549">
    <property type="entry name" value="LIPOPROTEIN LPRI"/>
    <property type="match status" value="1"/>
</dbReference>
<protein>
    <recommendedName>
        <fullName evidence="4">DUF1311 domain-containing protein</fullName>
    </recommendedName>
</protein>
<evidence type="ECO:0008006" key="4">
    <source>
        <dbReference type="Google" id="ProtNLM"/>
    </source>
</evidence>
<feature type="chain" id="PRO_5047213514" description="DUF1311 domain-containing protein" evidence="1">
    <location>
        <begin position="22"/>
        <end position="113"/>
    </location>
</feature>
<organism evidence="2 3">
    <name type="scientific">Pseudogemmobacter faecipullorum</name>
    <dbReference type="NCBI Taxonomy" id="2755041"/>
    <lineage>
        <taxon>Bacteria</taxon>
        <taxon>Pseudomonadati</taxon>
        <taxon>Pseudomonadota</taxon>
        <taxon>Alphaproteobacteria</taxon>
        <taxon>Rhodobacterales</taxon>
        <taxon>Paracoccaceae</taxon>
        <taxon>Pseudogemmobacter</taxon>
    </lineage>
</organism>
<dbReference type="Proteomes" id="UP001198571">
    <property type="component" value="Unassembled WGS sequence"/>
</dbReference>
<accession>A0ABS8CN44</accession>
<evidence type="ECO:0000313" key="2">
    <source>
        <dbReference type="EMBL" id="MCB5410625.1"/>
    </source>
</evidence>
<gene>
    <name evidence="2" type="ORF">H0485_11530</name>
</gene>
<comment type="caution">
    <text evidence="2">The sequence shown here is derived from an EMBL/GenBank/DDBJ whole genome shotgun (WGS) entry which is preliminary data.</text>
</comment>
<proteinExistence type="predicted"/>
<keyword evidence="3" id="KW-1185">Reference proteome</keyword>
<dbReference type="EMBL" id="JACDXX010000009">
    <property type="protein sequence ID" value="MCB5410625.1"/>
    <property type="molecule type" value="Genomic_DNA"/>
</dbReference>